<gene>
    <name evidence="2" type="ORF">METZ01_LOCUS153016</name>
</gene>
<organism evidence="2">
    <name type="scientific">marine metagenome</name>
    <dbReference type="NCBI Taxonomy" id="408172"/>
    <lineage>
        <taxon>unclassified sequences</taxon>
        <taxon>metagenomes</taxon>
        <taxon>ecological metagenomes</taxon>
    </lineage>
</organism>
<evidence type="ECO:0000256" key="1">
    <source>
        <dbReference type="SAM" id="MobiDB-lite"/>
    </source>
</evidence>
<evidence type="ECO:0000313" key="2">
    <source>
        <dbReference type="EMBL" id="SVB00162.1"/>
    </source>
</evidence>
<reference evidence="2" key="1">
    <citation type="submission" date="2018-05" db="EMBL/GenBank/DDBJ databases">
        <authorList>
            <person name="Lanie J.A."/>
            <person name="Ng W.-L."/>
            <person name="Kazmierczak K.M."/>
            <person name="Andrzejewski T.M."/>
            <person name="Davidsen T.M."/>
            <person name="Wayne K.J."/>
            <person name="Tettelin H."/>
            <person name="Glass J.I."/>
            <person name="Rusch D."/>
            <person name="Podicherti R."/>
            <person name="Tsui H.-C.T."/>
            <person name="Winkler M.E."/>
        </authorList>
    </citation>
    <scope>NUCLEOTIDE SEQUENCE</scope>
</reference>
<protein>
    <submittedName>
        <fullName evidence="2">Uncharacterized protein</fullName>
    </submittedName>
</protein>
<sequence length="73" mass="8282">MGAELTKIGGRKTKAYKCWQEMLMYIAYCGKRMEKDHDTILRLKEVVQQDGDNKERKSGGGRGAKQSGTTKDR</sequence>
<accession>A0A382AGA3</accession>
<name>A0A382AGA3_9ZZZZ</name>
<proteinExistence type="predicted"/>
<feature type="region of interest" description="Disordered" evidence="1">
    <location>
        <begin position="46"/>
        <end position="73"/>
    </location>
</feature>
<feature type="compositionally biased region" description="Basic and acidic residues" evidence="1">
    <location>
        <begin position="46"/>
        <end position="58"/>
    </location>
</feature>
<dbReference type="EMBL" id="UINC01025134">
    <property type="protein sequence ID" value="SVB00162.1"/>
    <property type="molecule type" value="Genomic_DNA"/>
</dbReference>
<dbReference type="AlphaFoldDB" id="A0A382AGA3"/>